<dbReference type="AlphaFoldDB" id="A0A7C4QPV0"/>
<keyword evidence="1" id="KW-0175">Coiled coil</keyword>
<accession>A0A7C4QPV0</accession>
<proteinExistence type="predicted"/>
<evidence type="ECO:0000256" key="1">
    <source>
        <dbReference type="SAM" id="Coils"/>
    </source>
</evidence>
<gene>
    <name evidence="2" type="ORF">ENS64_11275</name>
</gene>
<feature type="coiled-coil region" evidence="1">
    <location>
        <begin position="37"/>
        <end position="71"/>
    </location>
</feature>
<sequence length="287" mass="32942">MNVWGKVFAVLVVLAAIANTFLTAKLIQVRNSYAAKAKGFETKYDTARAKLQEVRRQAEQLRNEWEATERDWGLRWVVNTQVTNAATGQLAVDLGTNHRLKDQQLLHGFEVLGEGQTVYRGAFVVTTAQADRSALQATWRVRPEDAQTWQSTRWRWRTMIPSGYSKRFDEQAMAFSLLDETLADRRATLQIQEQLIRNAQQQRKRRIAELLGGEELSTEESLPPEYTQGLAATLATTEEERNKVIVEIDDLRRRVRQARDAVRRLQQQNEQLVLKLPQPVSAVSRRD</sequence>
<organism evidence="2">
    <name type="scientific">Schlesneria paludicola</name>
    <dbReference type="NCBI Taxonomy" id="360056"/>
    <lineage>
        <taxon>Bacteria</taxon>
        <taxon>Pseudomonadati</taxon>
        <taxon>Planctomycetota</taxon>
        <taxon>Planctomycetia</taxon>
        <taxon>Planctomycetales</taxon>
        <taxon>Planctomycetaceae</taxon>
        <taxon>Schlesneria</taxon>
    </lineage>
</organism>
<protein>
    <submittedName>
        <fullName evidence="2">Uncharacterized protein</fullName>
    </submittedName>
</protein>
<reference evidence="2" key="1">
    <citation type="journal article" date="2020" name="mSystems">
        <title>Genome- and Community-Level Interaction Insights into Carbon Utilization and Element Cycling Functions of Hydrothermarchaeota in Hydrothermal Sediment.</title>
        <authorList>
            <person name="Zhou Z."/>
            <person name="Liu Y."/>
            <person name="Xu W."/>
            <person name="Pan J."/>
            <person name="Luo Z.H."/>
            <person name="Li M."/>
        </authorList>
    </citation>
    <scope>NUCLEOTIDE SEQUENCE [LARGE SCALE GENOMIC DNA]</scope>
    <source>
        <strain evidence="2">SpSt-508</strain>
    </source>
</reference>
<feature type="coiled-coil region" evidence="1">
    <location>
        <begin position="234"/>
        <end position="275"/>
    </location>
</feature>
<evidence type="ECO:0000313" key="2">
    <source>
        <dbReference type="EMBL" id="HGT39824.1"/>
    </source>
</evidence>
<dbReference type="EMBL" id="DSVQ01000015">
    <property type="protein sequence ID" value="HGT39824.1"/>
    <property type="molecule type" value="Genomic_DNA"/>
</dbReference>
<comment type="caution">
    <text evidence="2">The sequence shown here is derived from an EMBL/GenBank/DDBJ whole genome shotgun (WGS) entry which is preliminary data.</text>
</comment>
<name>A0A7C4QPV0_9PLAN</name>